<dbReference type="PANTHER" id="PTHR17985">
    <property type="entry name" value="SER/THR-RICH PROTEIN T10 IN DGCR REGION"/>
    <property type="match status" value="1"/>
</dbReference>
<name>A0AAV5WNQ5_9BILA</name>
<feature type="non-terminal residue" evidence="1">
    <location>
        <position position="1"/>
    </location>
</feature>
<dbReference type="GO" id="GO:0007030">
    <property type="term" value="P:Golgi organization"/>
    <property type="evidence" value="ECO:0007669"/>
    <property type="project" value="TreeGrafter"/>
</dbReference>
<evidence type="ECO:0000313" key="1">
    <source>
        <dbReference type="EMBL" id="GMT31452.1"/>
    </source>
</evidence>
<gene>
    <name evidence="1" type="ORF">PFISCL1PPCAC_22749</name>
</gene>
<reference evidence="1" key="1">
    <citation type="submission" date="2023-10" db="EMBL/GenBank/DDBJ databases">
        <title>Genome assembly of Pristionchus species.</title>
        <authorList>
            <person name="Yoshida K."/>
            <person name="Sommer R.J."/>
        </authorList>
    </citation>
    <scope>NUCLEOTIDE SEQUENCE</scope>
    <source>
        <strain evidence="1">RS5133</strain>
    </source>
</reference>
<evidence type="ECO:0008006" key="3">
    <source>
        <dbReference type="Google" id="ProtNLM"/>
    </source>
</evidence>
<protein>
    <recommendedName>
        <fullName evidence="3">Transport and golgi organization 2</fullName>
    </recommendedName>
</protein>
<dbReference type="GO" id="GO:0005794">
    <property type="term" value="C:Golgi apparatus"/>
    <property type="evidence" value="ECO:0007669"/>
    <property type="project" value="TreeGrafter"/>
</dbReference>
<sequence>SMCNLFLSLDPPGSKYALVVLSNRDEAIARPTAEAAWRDGILSGIDLQDPLNGTWFGIDVKGKIGVLLSITQLKEDKKTISGAIVKGFLNSDQTGVAYCDSLVPSASEYNGFTFVAIDRPMGDYSMHSFTNALVEDLETKHWTKGTHVVGNCPPHTTYRKMERGKGLLDDVLSGIGEETTPEEIAESLFEIGRDRVQCWPDEQLASQVNKIYGSALSSIFIRFGDPSLYGTRCQTALIIDKDGHVFLRERRLLSIDNVGKEKWESSDFTFTVP</sequence>
<dbReference type="AlphaFoldDB" id="A0AAV5WNQ5"/>
<dbReference type="EMBL" id="BTSY01000006">
    <property type="protein sequence ID" value="GMT31452.1"/>
    <property type="molecule type" value="Genomic_DNA"/>
</dbReference>
<dbReference type="Proteomes" id="UP001432322">
    <property type="component" value="Unassembled WGS sequence"/>
</dbReference>
<dbReference type="InterPro" id="IPR008551">
    <property type="entry name" value="TANGO2"/>
</dbReference>
<evidence type="ECO:0000313" key="2">
    <source>
        <dbReference type="Proteomes" id="UP001432322"/>
    </source>
</evidence>
<dbReference type="Pfam" id="PF05742">
    <property type="entry name" value="TANGO2"/>
    <property type="match status" value="1"/>
</dbReference>
<keyword evidence="2" id="KW-1185">Reference proteome</keyword>
<dbReference type="GO" id="GO:0009306">
    <property type="term" value="P:protein secretion"/>
    <property type="evidence" value="ECO:0007669"/>
    <property type="project" value="TreeGrafter"/>
</dbReference>
<dbReference type="PANTHER" id="PTHR17985:SF8">
    <property type="entry name" value="TRANSPORT AND GOLGI ORGANIZATION PROTEIN 2 HOMOLOG"/>
    <property type="match status" value="1"/>
</dbReference>
<organism evidence="1 2">
    <name type="scientific">Pristionchus fissidentatus</name>
    <dbReference type="NCBI Taxonomy" id="1538716"/>
    <lineage>
        <taxon>Eukaryota</taxon>
        <taxon>Metazoa</taxon>
        <taxon>Ecdysozoa</taxon>
        <taxon>Nematoda</taxon>
        <taxon>Chromadorea</taxon>
        <taxon>Rhabditida</taxon>
        <taxon>Rhabditina</taxon>
        <taxon>Diplogasteromorpha</taxon>
        <taxon>Diplogasteroidea</taxon>
        <taxon>Neodiplogasteridae</taxon>
        <taxon>Pristionchus</taxon>
    </lineage>
</organism>
<accession>A0AAV5WNQ5</accession>
<comment type="caution">
    <text evidence="1">The sequence shown here is derived from an EMBL/GenBank/DDBJ whole genome shotgun (WGS) entry which is preliminary data.</text>
</comment>
<proteinExistence type="predicted"/>
<feature type="non-terminal residue" evidence="1">
    <location>
        <position position="273"/>
    </location>
</feature>